<keyword evidence="2" id="KW-0472">Membrane</keyword>
<evidence type="ECO:0000313" key="3">
    <source>
        <dbReference type="EMBL" id="TBN56921.1"/>
    </source>
</evidence>
<keyword evidence="4" id="KW-1185">Reference proteome</keyword>
<proteinExistence type="predicted"/>
<name>A0A4Q9GQG4_9MICO</name>
<gene>
    <name evidence="3" type="ORF">EYE40_05625</name>
</gene>
<evidence type="ECO:0000256" key="2">
    <source>
        <dbReference type="SAM" id="Phobius"/>
    </source>
</evidence>
<feature type="region of interest" description="Disordered" evidence="1">
    <location>
        <begin position="211"/>
        <end position="232"/>
    </location>
</feature>
<reference evidence="4" key="1">
    <citation type="submission" date="2019-02" db="EMBL/GenBank/DDBJ databases">
        <title>Glaciihabitans arcticus sp. nov., a psychrotolerant bacterium isolated from polar soil.</title>
        <authorList>
            <person name="Dahal R.H."/>
        </authorList>
    </citation>
    <scope>NUCLEOTIDE SEQUENCE [LARGE SCALE GENOMIC DNA]</scope>
    <source>
        <strain evidence="4">RP-3-7</strain>
    </source>
</reference>
<dbReference type="Proteomes" id="UP000294194">
    <property type="component" value="Unassembled WGS sequence"/>
</dbReference>
<dbReference type="EMBL" id="SISG01000001">
    <property type="protein sequence ID" value="TBN56921.1"/>
    <property type="molecule type" value="Genomic_DNA"/>
</dbReference>
<evidence type="ECO:0000313" key="4">
    <source>
        <dbReference type="Proteomes" id="UP000294194"/>
    </source>
</evidence>
<protein>
    <submittedName>
        <fullName evidence="3">Uncharacterized protein</fullName>
    </submittedName>
</protein>
<evidence type="ECO:0000256" key="1">
    <source>
        <dbReference type="SAM" id="MobiDB-lite"/>
    </source>
</evidence>
<dbReference type="RefSeq" id="WP_130981031.1">
    <property type="nucleotide sequence ID" value="NZ_SISG01000001.1"/>
</dbReference>
<keyword evidence="2" id="KW-1133">Transmembrane helix</keyword>
<accession>A0A4Q9GQG4</accession>
<organism evidence="3 4">
    <name type="scientific">Glaciihabitans arcticus</name>
    <dbReference type="NCBI Taxonomy" id="2668039"/>
    <lineage>
        <taxon>Bacteria</taxon>
        <taxon>Bacillati</taxon>
        <taxon>Actinomycetota</taxon>
        <taxon>Actinomycetes</taxon>
        <taxon>Micrococcales</taxon>
        <taxon>Microbacteriaceae</taxon>
        <taxon>Glaciihabitans</taxon>
    </lineage>
</organism>
<dbReference type="AlphaFoldDB" id="A0A4Q9GQG4"/>
<keyword evidence="2" id="KW-0812">Transmembrane</keyword>
<comment type="caution">
    <text evidence="3">The sequence shown here is derived from an EMBL/GenBank/DDBJ whole genome shotgun (WGS) entry which is preliminary data.</text>
</comment>
<sequence length="232" mass="25075">MKRSRDLDDASLDGLIRTTDPAARFKIDRERLSRIAATVPRRRRSRLAVWIALAAAATLGLAAAAPAIADGIQRLARTGDYGPVTTESDGSEWISAEGDDFSEYASTLYPDWIPLPEGISDELFRGAMISQLAEVEGVSQASSIQHSFEHGARCTWVDEWLNADARDDTARADAAAEVLRAAVSWPAGVALDGGGYVDHLADVATAANQGDREVLEYERESDCGSSPKELRR</sequence>
<feature type="transmembrane region" description="Helical" evidence="2">
    <location>
        <begin position="47"/>
        <end position="69"/>
    </location>
</feature>